<evidence type="ECO:0000313" key="7">
    <source>
        <dbReference type="Proteomes" id="UP000001068"/>
    </source>
</evidence>
<dbReference type="InterPro" id="IPR040141">
    <property type="entry name" value="ZPR1"/>
</dbReference>
<organism evidence="6 7">
    <name type="scientific">Desulfurococcus mucosus (strain ATCC 35584 / DSM 2162 / JCM 9187 / O7/1)</name>
    <dbReference type="NCBI Taxonomy" id="765177"/>
    <lineage>
        <taxon>Archaea</taxon>
        <taxon>Thermoproteota</taxon>
        <taxon>Thermoprotei</taxon>
        <taxon>Desulfurococcales</taxon>
        <taxon>Desulfurococcaceae</taxon>
        <taxon>Desulfurococcus</taxon>
    </lineage>
</organism>
<dbReference type="NCBIfam" id="TIGR00340">
    <property type="entry name" value="zpr1_rel"/>
    <property type="match status" value="1"/>
</dbReference>
<evidence type="ECO:0000256" key="4">
    <source>
        <dbReference type="ARBA" id="ARBA00022833"/>
    </source>
</evidence>
<keyword evidence="4" id="KW-0862">Zinc</keyword>
<keyword evidence="2" id="KW-0479">Metal-binding</keyword>
<evidence type="ECO:0000259" key="5">
    <source>
        <dbReference type="SMART" id="SM00709"/>
    </source>
</evidence>
<dbReference type="InterPro" id="IPR056180">
    <property type="entry name" value="ZPR1_jr_dom"/>
</dbReference>
<dbReference type="Pfam" id="PF03367">
    <property type="entry name" value="Zn_ribbon_ZPR1"/>
    <property type="match status" value="1"/>
</dbReference>
<keyword evidence="3" id="KW-0863">Zinc-finger</keyword>
<dbReference type="OrthoDB" id="14924at2157"/>
<dbReference type="eggNOG" id="arCOG04265">
    <property type="taxonomic scope" value="Archaea"/>
</dbReference>
<dbReference type="NCBIfam" id="TIGR00310">
    <property type="entry name" value="ZPR1_znf"/>
    <property type="match status" value="1"/>
</dbReference>
<dbReference type="Proteomes" id="UP000001068">
    <property type="component" value="Chromosome"/>
</dbReference>
<feature type="domain" description="Zinc finger ZPR1-type" evidence="5">
    <location>
        <begin position="16"/>
        <end position="169"/>
    </location>
</feature>
<reference evidence="7" key="1">
    <citation type="submission" date="2010-11" db="EMBL/GenBank/DDBJ databases">
        <title>The complete genome of Desulfurococcus mucosus DSM 2162.</title>
        <authorList>
            <consortium name="US DOE Joint Genome Institute (JGI-PGF)"/>
            <person name="Lucas S."/>
            <person name="Copeland A."/>
            <person name="Lapidus A."/>
            <person name="Bruce D."/>
            <person name="Goodwin L."/>
            <person name="Pitluck S."/>
            <person name="Kyrpides N."/>
            <person name="Mavromatis K."/>
            <person name="Pagani I."/>
            <person name="Ivanova N."/>
            <person name="Ovchinnikova G."/>
            <person name="Chertkov O."/>
            <person name="Held B."/>
            <person name="Brettin T."/>
            <person name="Detter J.C."/>
            <person name="Tapia R."/>
            <person name="Han C."/>
            <person name="Land M."/>
            <person name="Hauser L."/>
            <person name="Markowitz V."/>
            <person name="Cheng J.-F."/>
            <person name="Hugenholtz P."/>
            <person name="Woyke T."/>
            <person name="Wu D."/>
            <person name="Wirth R."/>
            <person name="Bilek Y."/>
            <person name="Hader T."/>
            <person name="Klenk H.-P."/>
            <person name="Eisen J.A."/>
        </authorList>
    </citation>
    <scope>NUCLEOTIDE SEQUENCE [LARGE SCALE GENOMIC DNA]</scope>
    <source>
        <strain evidence="7">ATCC 35584 / DSM 2162 / JCM 9187 / O7/1</strain>
    </source>
</reference>
<comment type="similarity">
    <text evidence="1">Belongs to the ZPR1 family.</text>
</comment>
<name>E8R9S9_DESM0</name>
<dbReference type="GeneID" id="10153652"/>
<dbReference type="Gene3D" id="2.20.25.420">
    <property type="entry name" value="ZPR1, zinc finger domain"/>
    <property type="match status" value="1"/>
</dbReference>
<protein>
    <submittedName>
        <fullName evidence="6">ZPR1-related zinc finger protein</fullName>
    </submittedName>
</protein>
<proteinExistence type="inferred from homology"/>
<dbReference type="PANTHER" id="PTHR10876:SF0">
    <property type="entry name" value="ZINC FINGER PROTEIN ZPR1"/>
    <property type="match status" value="1"/>
</dbReference>
<evidence type="ECO:0000313" key="6">
    <source>
        <dbReference type="EMBL" id="ADV65255.1"/>
    </source>
</evidence>
<dbReference type="STRING" id="765177.Desmu_0952"/>
<dbReference type="RefSeq" id="WP_013562477.1">
    <property type="nucleotide sequence ID" value="NC_014961.1"/>
</dbReference>
<reference evidence="6 7" key="2">
    <citation type="journal article" date="2011" name="Stand. Genomic Sci.">
        <title>Complete genome sequence of Desulfurococcus mucosus type strain (O7/1).</title>
        <authorList>
            <person name="Wirth R."/>
            <person name="Chertkov O."/>
            <person name="Held B."/>
            <person name="Lapidus A."/>
            <person name="Nolan M."/>
            <person name="Lucas S."/>
            <person name="Hammon N."/>
            <person name="Deshpande S."/>
            <person name="Cheng J.F."/>
            <person name="Tapia R."/>
            <person name="Han C."/>
            <person name="Goodwin L."/>
            <person name="Pitluck S."/>
            <person name="Liolios K."/>
            <person name="Ioanna P."/>
            <person name="Ivanova N."/>
            <person name="Mavromatis K."/>
            <person name="Mikhailova N."/>
            <person name="Pati A."/>
            <person name="Chen A."/>
            <person name="Palaniappan K."/>
            <person name="Land M."/>
            <person name="Hauser L."/>
            <person name="Chang Y.J."/>
            <person name="Jeffries C.D."/>
            <person name="Bilek Y."/>
            <person name="Hader T."/>
            <person name="Rohde M."/>
            <person name="Spring S."/>
            <person name="Sikorski J."/>
            <person name="Goker M."/>
            <person name="Woyke T."/>
            <person name="Bristow J."/>
            <person name="Eisen J.A."/>
            <person name="Markowitz V."/>
            <person name="Hugenholtz P."/>
            <person name="Kyrpides N.C."/>
            <person name="Klenk H.P."/>
        </authorList>
    </citation>
    <scope>NUCLEOTIDE SEQUENCE [LARGE SCALE GENOMIC DNA]</scope>
    <source>
        <strain evidence="7">ATCC 35584 / DSM 2162 / JCM 9187 / O7/1</strain>
    </source>
</reference>
<dbReference type="EMBL" id="CP002363">
    <property type="protein sequence ID" value="ADV65255.1"/>
    <property type="molecule type" value="Genomic_DNA"/>
</dbReference>
<dbReference type="PANTHER" id="PTHR10876">
    <property type="entry name" value="ZINC FINGER PROTEIN ZPR1"/>
    <property type="match status" value="1"/>
</dbReference>
<evidence type="ECO:0000256" key="1">
    <source>
        <dbReference type="ARBA" id="ARBA00008354"/>
    </source>
</evidence>
<evidence type="ECO:0000256" key="3">
    <source>
        <dbReference type="ARBA" id="ARBA00022771"/>
    </source>
</evidence>
<dbReference type="SMART" id="SM00709">
    <property type="entry name" value="Zpr1"/>
    <property type="match status" value="1"/>
</dbReference>
<accession>E8R9S9</accession>
<dbReference type="InterPro" id="IPR042452">
    <property type="entry name" value="ZPR1_Znf1/2"/>
</dbReference>
<dbReference type="InterPro" id="IPR004457">
    <property type="entry name" value="Znf_ZPR1"/>
</dbReference>
<dbReference type="Gene3D" id="2.60.120.1040">
    <property type="entry name" value="ZPR1, A/B domain"/>
    <property type="match status" value="1"/>
</dbReference>
<evidence type="ECO:0000256" key="2">
    <source>
        <dbReference type="ARBA" id="ARBA00022723"/>
    </source>
</evidence>
<dbReference type="AlphaFoldDB" id="E8R9S9"/>
<dbReference type="InterPro" id="IPR042451">
    <property type="entry name" value="ZPR1_A/B_dom"/>
</dbReference>
<dbReference type="KEGG" id="dmu:Desmu_0952"/>
<dbReference type="InterPro" id="IPR004470">
    <property type="entry name" value="ZPR1-like_arc"/>
</dbReference>
<keyword evidence="7" id="KW-1185">Reference proteome</keyword>
<gene>
    <name evidence="6" type="ordered locus">Desmu_0952</name>
</gene>
<dbReference type="Pfam" id="PF22794">
    <property type="entry name" value="jr-ZPR1"/>
    <property type="match status" value="1"/>
</dbReference>
<dbReference type="GO" id="GO:0008270">
    <property type="term" value="F:zinc ion binding"/>
    <property type="evidence" value="ECO:0007669"/>
    <property type="project" value="UniProtKB-KW"/>
</dbReference>
<sequence>MGEALREPVKFNEYTGKCPVCGGEMLYAEYVYRIPYYGVILMTVGECRSCGYKHRDVGLLERREPRRIIYRVEKPGDERALLVRSAGSRLLIPELGLSIEPGPFSQGFITTVEGVIEDFAEKTRFLCEEGEAKESECSLILGKLERAMKGLISYTVIIEDETGLSDVISEKTIYERL</sequence>
<dbReference type="HOGENOM" id="CLU_107446_0_0_2"/>